<dbReference type="InterPro" id="IPR020802">
    <property type="entry name" value="TesA-like"/>
</dbReference>
<dbReference type="AlphaFoldDB" id="A0A1E5P001"/>
<dbReference type="STRING" id="36818.BGK67_33035"/>
<dbReference type="GO" id="GO:0016787">
    <property type="term" value="F:hydrolase activity"/>
    <property type="evidence" value="ECO:0007669"/>
    <property type="project" value="UniProtKB-KW"/>
</dbReference>
<comment type="caution">
    <text evidence="4">The sequence shown here is derived from an EMBL/GenBank/DDBJ whole genome shotgun (WGS) entry which is preliminary data.</text>
</comment>
<dbReference type="Pfam" id="PF00975">
    <property type="entry name" value="Thioesterase"/>
    <property type="match status" value="1"/>
</dbReference>
<dbReference type="SUPFAM" id="SSF53474">
    <property type="entry name" value="alpha/beta-Hydrolases"/>
    <property type="match status" value="1"/>
</dbReference>
<dbReference type="PANTHER" id="PTHR11487">
    <property type="entry name" value="THIOESTERASE"/>
    <property type="match status" value="1"/>
</dbReference>
<dbReference type="Gene3D" id="3.40.50.1820">
    <property type="entry name" value="alpha/beta hydrolase"/>
    <property type="match status" value="1"/>
</dbReference>
<feature type="domain" description="Thioesterase TesA-like" evidence="3">
    <location>
        <begin position="25"/>
        <end position="247"/>
    </location>
</feature>
<dbReference type="InterPro" id="IPR029058">
    <property type="entry name" value="AB_hydrolase_fold"/>
</dbReference>
<evidence type="ECO:0000256" key="2">
    <source>
        <dbReference type="ARBA" id="ARBA00022801"/>
    </source>
</evidence>
<proteinExistence type="inferred from homology"/>
<evidence type="ECO:0000313" key="4">
    <source>
        <dbReference type="EMBL" id="OEJ22380.1"/>
    </source>
</evidence>
<accession>A0A1E5P001</accession>
<dbReference type="Proteomes" id="UP000095705">
    <property type="component" value="Unassembled WGS sequence"/>
</dbReference>
<dbReference type="InterPro" id="IPR001031">
    <property type="entry name" value="Thioesterase"/>
</dbReference>
<name>A0A1E5P001_9ACTN</name>
<reference evidence="4 5" key="1">
    <citation type="submission" date="2016-08" db="EMBL/GenBank/DDBJ databases">
        <title>The complete genome of Streptomyces subrutilus 10-1-1.</title>
        <authorList>
            <person name="Chen X."/>
        </authorList>
    </citation>
    <scope>NUCLEOTIDE SEQUENCE [LARGE SCALE GENOMIC DNA]</scope>
    <source>
        <strain evidence="4 5">10-1-1</strain>
    </source>
</reference>
<dbReference type="SMART" id="SM00824">
    <property type="entry name" value="PKS_TE"/>
    <property type="match status" value="1"/>
</dbReference>
<gene>
    <name evidence="4" type="ORF">BGK67_33035</name>
</gene>
<keyword evidence="2" id="KW-0378">Hydrolase</keyword>
<evidence type="ECO:0000313" key="5">
    <source>
        <dbReference type="Proteomes" id="UP000095705"/>
    </source>
</evidence>
<dbReference type="EMBL" id="MEHK01000002">
    <property type="protein sequence ID" value="OEJ22380.1"/>
    <property type="molecule type" value="Genomic_DNA"/>
</dbReference>
<dbReference type="RefSeq" id="WP_069924430.1">
    <property type="nucleotide sequence ID" value="NZ_MEHK01000002.1"/>
</dbReference>
<dbReference type="OrthoDB" id="8480037at2"/>
<sequence>MTRTTDGSPWFRNYRPAPQAPVRLFALPHAGGSASYFHPLAAMLSPAVDVYGVQYPGRQDRRCEPGETSLERLADRITAQLLASDDGRPYALFGHSMGAMLSFEVARRTEAAGRGPAHLFVSGRPAPCQDDYTSWFPRTDEEVVRELRALNATDGGLLDDPEVRSMLLPALRADYRAVREYRFRPAAPLRTAITALTGDADHMAEVGKVDQWRAHTRAAFELWVLPGGHFFLGDRLEEVAAAVTDALARPVAVAA</sequence>
<evidence type="ECO:0000256" key="1">
    <source>
        <dbReference type="ARBA" id="ARBA00007169"/>
    </source>
</evidence>
<protein>
    <recommendedName>
        <fullName evidence="3">Thioesterase TesA-like domain-containing protein</fullName>
    </recommendedName>
</protein>
<evidence type="ECO:0000259" key="3">
    <source>
        <dbReference type="SMART" id="SM00824"/>
    </source>
</evidence>
<comment type="similarity">
    <text evidence="1">Belongs to the thioesterase family.</text>
</comment>
<keyword evidence="5" id="KW-1185">Reference proteome</keyword>
<dbReference type="GO" id="GO:0008610">
    <property type="term" value="P:lipid biosynthetic process"/>
    <property type="evidence" value="ECO:0007669"/>
    <property type="project" value="TreeGrafter"/>
</dbReference>
<dbReference type="PANTHER" id="PTHR11487:SF0">
    <property type="entry name" value="S-ACYL FATTY ACID SYNTHASE THIOESTERASE, MEDIUM CHAIN"/>
    <property type="match status" value="1"/>
</dbReference>
<organism evidence="4 5">
    <name type="scientific">Streptomyces subrutilus</name>
    <dbReference type="NCBI Taxonomy" id="36818"/>
    <lineage>
        <taxon>Bacteria</taxon>
        <taxon>Bacillati</taxon>
        <taxon>Actinomycetota</taxon>
        <taxon>Actinomycetes</taxon>
        <taxon>Kitasatosporales</taxon>
        <taxon>Streptomycetaceae</taxon>
        <taxon>Streptomyces</taxon>
    </lineage>
</organism>
<dbReference type="InterPro" id="IPR012223">
    <property type="entry name" value="TEII"/>
</dbReference>